<dbReference type="Proteomes" id="UP000188320">
    <property type="component" value="Unassembled WGS sequence"/>
</dbReference>
<evidence type="ECO:0000256" key="1">
    <source>
        <dbReference type="SAM" id="MobiDB-lite"/>
    </source>
</evidence>
<comment type="caution">
    <text evidence="2">The sequence shown here is derived from an EMBL/GenBank/DDBJ whole genome shotgun (WGS) entry which is preliminary data.</text>
</comment>
<dbReference type="EMBL" id="LSSK01000318">
    <property type="protein sequence ID" value="OMH83728.1"/>
    <property type="molecule type" value="Genomic_DNA"/>
</dbReference>
<dbReference type="AlphaFoldDB" id="A0A1R1PRZ9"/>
<reference evidence="3" key="1">
    <citation type="submission" date="2017-01" db="EMBL/GenBank/DDBJ databases">
        <authorList>
            <person name="Wang Y."/>
            <person name="White M."/>
            <person name="Kvist S."/>
            <person name="Moncalvo J.-M."/>
        </authorList>
    </citation>
    <scope>NUCLEOTIDE SEQUENCE [LARGE SCALE GENOMIC DNA]</scope>
    <source>
        <strain evidence="3">COL-18-3</strain>
    </source>
</reference>
<gene>
    <name evidence="2" type="ORF">AX774_g2742</name>
</gene>
<keyword evidence="3" id="KW-1185">Reference proteome</keyword>
<sequence>MDADTITELENSKPDSLRYWLRHIERRHEMDEDSESETSREKSGQVGVPAQDHTHGDFQDALNHVAEFSGNED</sequence>
<name>A0A1R1PRZ9_ZANCU</name>
<organism evidence="2 3">
    <name type="scientific">Zancudomyces culisetae</name>
    <name type="common">Gut fungus</name>
    <name type="synonym">Smittium culisetae</name>
    <dbReference type="NCBI Taxonomy" id="1213189"/>
    <lineage>
        <taxon>Eukaryota</taxon>
        <taxon>Fungi</taxon>
        <taxon>Fungi incertae sedis</taxon>
        <taxon>Zoopagomycota</taxon>
        <taxon>Kickxellomycotina</taxon>
        <taxon>Harpellomycetes</taxon>
        <taxon>Harpellales</taxon>
        <taxon>Legeriomycetaceae</taxon>
        <taxon>Zancudomyces</taxon>
    </lineage>
</organism>
<proteinExistence type="predicted"/>
<evidence type="ECO:0000313" key="3">
    <source>
        <dbReference type="Proteomes" id="UP000188320"/>
    </source>
</evidence>
<feature type="region of interest" description="Disordered" evidence="1">
    <location>
        <begin position="28"/>
        <end position="73"/>
    </location>
</feature>
<evidence type="ECO:0000313" key="2">
    <source>
        <dbReference type="EMBL" id="OMH83728.1"/>
    </source>
</evidence>
<protein>
    <submittedName>
        <fullName evidence="2">Uncharacterized protein</fullName>
    </submittedName>
</protein>
<accession>A0A1R1PRZ9</accession>